<sequence>MRSASERGLRVVGAVVGGYLLTVLTVIAAGAVLARLGMARSEAVALSSMLGFVFYLALLVWAFSVRPAARLWIVLAAGVALMATVIHLVD</sequence>
<name>A0A422QNN1_9BURK</name>
<keyword evidence="1" id="KW-0812">Transmembrane</keyword>
<dbReference type="OrthoDB" id="8759709at2"/>
<keyword evidence="3" id="KW-1185">Reference proteome</keyword>
<protein>
    <recommendedName>
        <fullName evidence="4">Iron uptake protein</fullName>
    </recommendedName>
</protein>
<proteinExistence type="predicted"/>
<feature type="transmembrane region" description="Helical" evidence="1">
    <location>
        <begin position="43"/>
        <end position="63"/>
    </location>
</feature>
<keyword evidence="1" id="KW-0472">Membrane</keyword>
<gene>
    <name evidence="2" type="ORF">NM04_06240</name>
</gene>
<dbReference type="EMBL" id="JSAB01000054">
    <property type="protein sequence ID" value="RNF31597.1"/>
    <property type="molecule type" value="Genomic_DNA"/>
</dbReference>
<evidence type="ECO:0008006" key="4">
    <source>
        <dbReference type="Google" id="ProtNLM"/>
    </source>
</evidence>
<organism evidence="2 3">
    <name type="scientific">Massilia aurea</name>
    <dbReference type="NCBI Taxonomy" id="373040"/>
    <lineage>
        <taxon>Bacteria</taxon>
        <taxon>Pseudomonadati</taxon>
        <taxon>Pseudomonadota</taxon>
        <taxon>Betaproteobacteria</taxon>
        <taxon>Burkholderiales</taxon>
        <taxon>Oxalobacteraceae</taxon>
        <taxon>Telluria group</taxon>
        <taxon>Massilia</taxon>
    </lineage>
</organism>
<accession>A0A422QNN1</accession>
<dbReference type="Proteomes" id="UP000283254">
    <property type="component" value="Unassembled WGS sequence"/>
</dbReference>
<keyword evidence="1" id="KW-1133">Transmembrane helix</keyword>
<evidence type="ECO:0000313" key="3">
    <source>
        <dbReference type="Proteomes" id="UP000283254"/>
    </source>
</evidence>
<dbReference type="RefSeq" id="WP_123068679.1">
    <property type="nucleotide sequence ID" value="NZ_JSAB01000054.1"/>
</dbReference>
<evidence type="ECO:0000256" key="1">
    <source>
        <dbReference type="SAM" id="Phobius"/>
    </source>
</evidence>
<evidence type="ECO:0000313" key="2">
    <source>
        <dbReference type="EMBL" id="RNF31597.1"/>
    </source>
</evidence>
<reference evidence="2" key="1">
    <citation type="submission" date="2014-10" db="EMBL/GenBank/DDBJ databases">
        <title>Massilia sp. genome.</title>
        <authorList>
            <person name="Xu B."/>
            <person name="Dai L."/>
            <person name="Huang Z."/>
        </authorList>
    </citation>
    <scope>NUCLEOTIDE SEQUENCE [LARGE SCALE GENOMIC DNA]</scope>
    <source>
        <strain evidence="2">CFS-1</strain>
    </source>
</reference>
<comment type="caution">
    <text evidence="2">The sequence shown here is derived from an EMBL/GenBank/DDBJ whole genome shotgun (WGS) entry which is preliminary data.</text>
</comment>
<dbReference type="AlphaFoldDB" id="A0A422QNN1"/>
<feature type="transmembrane region" description="Helical" evidence="1">
    <location>
        <begin position="12"/>
        <end position="36"/>
    </location>
</feature>
<feature type="transmembrane region" description="Helical" evidence="1">
    <location>
        <begin position="69"/>
        <end position="89"/>
    </location>
</feature>